<sequence>MDGDNGSQAKVAVETTAEPADAVSEAAVFDDSPEREHRAKLAAAIAALEGDLETQTKARDALLAKCSLTMEQARQLADAHIDRLHRYNDMKDAGQMLFGKLAELKGKTVKEVYLEYNVDIND</sequence>
<name>A0ACC1LN08_9FUNG</name>
<proteinExistence type="predicted"/>
<comment type="caution">
    <text evidence="1">The sequence shown here is derived from an EMBL/GenBank/DDBJ whole genome shotgun (WGS) entry which is preliminary data.</text>
</comment>
<dbReference type="EMBL" id="JANBUP010000322">
    <property type="protein sequence ID" value="KAJ2811970.1"/>
    <property type="molecule type" value="Genomic_DNA"/>
</dbReference>
<keyword evidence="2" id="KW-1185">Reference proteome</keyword>
<evidence type="ECO:0000313" key="1">
    <source>
        <dbReference type="EMBL" id="KAJ2811970.1"/>
    </source>
</evidence>
<evidence type="ECO:0000313" key="2">
    <source>
        <dbReference type="Proteomes" id="UP001140096"/>
    </source>
</evidence>
<protein>
    <submittedName>
        <fullName evidence="1">Swi5-like zinc finger protein</fullName>
    </submittedName>
</protein>
<gene>
    <name evidence="1" type="primary">SWI5</name>
    <name evidence="1" type="ORF">H4S07_001721</name>
</gene>
<dbReference type="Proteomes" id="UP001140096">
    <property type="component" value="Unassembled WGS sequence"/>
</dbReference>
<reference evidence="1" key="1">
    <citation type="submission" date="2022-07" db="EMBL/GenBank/DDBJ databases">
        <title>Phylogenomic reconstructions and comparative analyses of Kickxellomycotina fungi.</title>
        <authorList>
            <person name="Reynolds N.K."/>
            <person name="Stajich J.E."/>
            <person name="Barry K."/>
            <person name="Grigoriev I.V."/>
            <person name="Crous P."/>
            <person name="Smith M.E."/>
        </authorList>
    </citation>
    <scope>NUCLEOTIDE SEQUENCE</scope>
    <source>
        <strain evidence="1">CBS 102833</strain>
    </source>
</reference>
<accession>A0ACC1LN08</accession>
<organism evidence="1 2">
    <name type="scientific">Coemansia furcata</name>
    <dbReference type="NCBI Taxonomy" id="417177"/>
    <lineage>
        <taxon>Eukaryota</taxon>
        <taxon>Fungi</taxon>
        <taxon>Fungi incertae sedis</taxon>
        <taxon>Zoopagomycota</taxon>
        <taxon>Kickxellomycotina</taxon>
        <taxon>Kickxellomycetes</taxon>
        <taxon>Kickxellales</taxon>
        <taxon>Kickxellaceae</taxon>
        <taxon>Coemansia</taxon>
    </lineage>
</organism>